<evidence type="ECO:0000256" key="11">
    <source>
        <dbReference type="ARBA" id="ARBA00047527"/>
    </source>
</evidence>
<evidence type="ECO:0000256" key="12">
    <source>
        <dbReference type="HAMAP-Rule" id="MF_00111"/>
    </source>
</evidence>
<evidence type="ECO:0000256" key="2">
    <source>
        <dbReference type="ARBA" id="ARBA00004752"/>
    </source>
</evidence>
<evidence type="ECO:0000256" key="6">
    <source>
        <dbReference type="ARBA" id="ARBA00022960"/>
    </source>
</evidence>
<dbReference type="NCBIfam" id="NF006873">
    <property type="entry name" value="PRK09369.1"/>
    <property type="match status" value="1"/>
</dbReference>
<comment type="pathway">
    <text evidence="2 12">Cell wall biogenesis; peptidoglycan biosynthesis.</text>
</comment>
<keyword evidence="5 12" id="KW-0808">Transferase</keyword>
<evidence type="ECO:0000256" key="7">
    <source>
        <dbReference type="ARBA" id="ARBA00022984"/>
    </source>
</evidence>
<dbReference type="SUPFAM" id="SSF55205">
    <property type="entry name" value="EPT/RTPC-like"/>
    <property type="match status" value="1"/>
</dbReference>
<dbReference type="InterPro" id="IPR036968">
    <property type="entry name" value="Enolpyruvate_Tfrase_sf"/>
</dbReference>
<dbReference type="RefSeq" id="WP_252253352.1">
    <property type="nucleotide sequence ID" value="NZ_CP098736.1"/>
</dbReference>
<keyword evidence="3 12" id="KW-0963">Cytoplasm</keyword>
<dbReference type="InterPro" id="IPR001986">
    <property type="entry name" value="Enolpyruvate_Tfrase_dom"/>
</dbReference>
<keyword evidence="12" id="KW-0670">Pyruvate</keyword>
<comment type="caution">
    <text evidence="12">Lacks conserved residue(s) required for the propagation of feature annotation.</text>
</comment>
<dbReference type="HAMAP" id="MF_00111">
    <property type="entry name" value="MurA"/>
    <property type="match status" value="1"/>
</dbReference>
<feature type="modified residue" description="2-(S-cysteinyl)pyruvic acid O-phosphothioketal" evidence="12">
    <location>
        <position position="116"/>
    </location>
</feature>
<evidence type="ECO:0000313" key="14">
    <source>
        <dbReference type="EMBL" id="USE80435.1"/>
    </source>
</evidence>
<dbReference type="PANTHER" id="PTHR43783:SF1">
    <property type="entry name" value="UDP-N-ACETYLGLUCOSAMINE 1-CARBOXYVINYLTRANSFERASE"/>
    <property type="match status" value="1"/>
</dbReference>
<feature type="active site" description="Proton donor" evidence="12">
    <location>
        <position position="116"/>
    </location>
</feature>
<evidence type="ECO:0000256" key="3">
    <source>
        <dbReference type="ARBA" id="ARBA00022490"/>
    </source>
</evidence>
<accession>A0ABY4VTZ1</accession>
<dbReference type="GO" id="GO:0008760">
    <property type="term" value="F:UDP-N-acetylglucosamine 1-carboxyvinyltransferase activity"/>
    <property type="evidence" value="ECO:0007669"/>
    <property type="project" value="UniProtKB-EC"/>
</dbReference>
<organism evidence="14 15">
    <name type="scientific">Cupriavidus gilardii</name>
    <dbReference type="NCBI Taxonomy" id="82541"/>
    <lineage>
        <taxon>Bacteria</taxon>
        <taxon>Pseudomonadati</taxon>
        <taxon>Pseudomonadota</taxon>
        <taxon>Betaproteobacteria</taxon>
        <taxon>Burkholderiales</taxon>
        <taxon>Burkholderiaceae</taxon>
        <taxon>Cupriavidus</taxon>
    </lineage>
</organism>
<keyword evidence="9 12" id="KW-0961">Cell wall biogenesis/degradation</keyword>
<feature type="binding site" evidence="12">
    <location>
        <position position="304"/>
    </location>
    <ligand>
        <name>UDP-N-acetyl-alpha-D-glucosamine</name>
        <dbReference type="ChEBI" id="CHEBI:57705"/>
    </ligand>
</feature>
<evidence type="ECO:0000256" key="8">
    <source>
        <dbReference type="ARBA" id="ARBA00023306"/>
    </source>
</evidence>
<protein>
    <recommendedName>
        <fullName evidence="12">UDP-N-acetylglucosamine 1-carboxyvinyltransferase</fullName>
        <ecNumber evidence="12">2.5.1.7</ecNumber>
    </recommendedName>
    <alternativeName>
        <fullName evidence="12">Enoylpyruvate transferase</fullName>
    </alternativeName>
    <alternativeName>
        <fullName evidence="12">UDP-N-acetylglucosamine enolpyruvyl transferase</fullName>
        <shortName evidence="12">EPT</shortName>
    </alternativeName>
</protein>
<dbReference type="Gene3D" id="3.65.10.10">
    <property type="entry name" value="Enolpyruvate transferase domain"/>
    <property type="match status" value="2"/>
</dbReference>
<dbReference type="EMBL" id="CP098736">
    <property type="protein sequence ID" value="USE80435.1"/>
    <property type="molecule type" value="Genomic_DNA"/>
</dbReference>
<keyword evidence="7 12" id="KW-0573">Peptidoglycan synthesis</keyword>
<comment type="catalytic activity">
    <reaction evidence="11 12">
        <text>phosphoenolpyruvate + UDP-N-acetyl-alpha-D-glucosamine = UDP-N-acetyl-3-O-(1-carboxyvinyl)-alpha-D-glucosamine + phosphate</text>
        <dbReference type="Rhea" id="RHEA:18681"/>
        <dbReference type="ChEBI" id="CHEBI:43474"/>
        <dbReference type="ChEBI" id="CHEBI:57705"/>
        <dbReference type="ChEBI" id="CHEBI:58702"/>
        <dbReference type="ChEBI" id="CHEBI:68483"/>
        <dbReference type="EC" id="2.5.1.7"/>
    </reaction>
</comment>
<evidence type="ECO:0000256" key="10">
    <source>
        <dbReference type="ARBA" id="ARBA00038367"/>
    </source>
</evidence>
<proteinExistence type="inferred from homology"/>
<evidence type="ECO:0000256" key="9">
    <source>
        <dbReference type="ARBA" id="ARBA00023316"/>
    </source>
</evidence>
<evidence type="ECO:0000313" key="15">
    <source>
        <dbReference type="Proteomes" id="UP001056648"/>
    </source>
</evidence>
<dbReference type="Proteomes" id="UP001056648">
    <property type="component" value="Chromosome 2"/>
</dbReference>
<dbReference type="NCBIfam" id="TIGR01072">
    <property type="entry name" value="murA"/>
    <property type="match status" value="1"/>
</dbReference>
<keyword evidence="4 12" id="KW-0132">Cell division</keyword>
<evidence type="ECO:0000256" key="1">
    <source>
        <dbReference type="ARBA" id="ARBA00004496"/>
    </source>
</evidence>
<dbReference type="CDD" id="cd01555">
    <property type="entry name" value="UdpNAET"/>
    <property type="match status" value="1"/>
</dbReference>
<dbReference type="Pfam" id="PF00275">
    <property type="entry name" value="EPSP_synthase"/>
    <property type="match status" value="1"/>
</dbReference>
<keyword evidence="15" id="KW-1185">Reference proteome</keyword>
<keyword evidence="8 12" id="KW-0131">Cell cycle</keyword>
<reference evidence="14" key="1">
    <citation type="submission" date="2022-06" db="EMBL/GenBank/DDBJ databases">
        <title>Complete genome sequence and characterization of Cupriavidus gilardii QJ1 isolated from contaminating cells.</title>
        <authorList>
            <person name="Qi J."/>
        </authorList>
    </citation>
    <scope>NUCLEOTIDE SEQUENCE</scope>
    <source>
        <strain evidence="14">QJ1</strain>
    </source>
</reference>
<feature type="binding site" evidence="12">
    <location>
        <begin position="121"/>
        <end position="125"/>
    </location>
    <ligand>
        <name>UDP-N-acetyl-alpha-D-glucosamine</name>
        <dbReference type="ChEBI" id="CHEBI:57705"/>
    </ligand>
</feature>
<feature type="domain" description="Enolpyruvate transferase" evidence="13">
    <location>
        <begin position="8"/>
        <end position="405"/>
    </location>
</feature>
<feature type="binding site" evidence="12">
    <location>
        <begin position="22"/>
        <end position="23"/>
    </location>
    <ligand>
        <name>phosphoenolpyruvate</name>
        <dbReference type="ChEBI" id="CHEBI:58702"/>
    </ligand>
</feature>
<dbReference type="InterPro" id="IPR050068">
    <property type="entry name" value="MurA_subfamily"/>
</dbReference>
<comment type="similarity">
    <text evidence="10 12">Belongs to the EPSP synthase family. MurA subfamily.</text>
</comment>
<feature type="binding site" evidence="12">
    <location>
        <position position="326"/>
    </location>
    <ligand>
        <name>UDP-N-acetyl-alpha-D-glucosamine</name>
        <dbReference type="ChEBI" id="CHEBI:57705"/>
    </ligand>
</feature>
<sequence length="417" mass="44402">MDQLQIHGNGPLRGEIRVSGAKNAALPILCASLLTGDTLTLRNVPGLHDVRTMLALLRQMGVRIGQDGAQLSLDAAQIASPEAPYDMVKTMRASILVLGPLVARLGEARVSLPGGCAIGARPVDQHIKGLQAMGAEIAIEHGYIHARARRLKGARIVTDMITVTGTENLLMAATLAEGETVLENAAREPEVTDLANLLVGMGARIDGIGTDRLVIQGVERLHGAEHAVIADRIEAGTFLCAAAATLGEVVVRDVSPGILDAVLDKLVEAGASIERGTDWVRLSMRQRPRAVSFRTSEYPAFPTDMQAQFMALDCVADGAARITETIFENRFMHVQELNRLGANIAVEGNTAVVTGVPRLSGARVMATDLRASASLVIAGLIADGETVIDRIYHLDRGYDRMEDKLSAVGARIRRIAG</sequence>
<evidence type="ECO:0000256" key="5">
    <source>
        <dbReference type="ARBA" id="ARBA00022679"/>
    </source>
</evidence>
<dbReference type="InterPro" id="IPR005750">
    <property type="entry name" value="UDP_GlcNAc_COvinyl_MurA"/>
</dbReference>
<feature type="binding site" evidence="12">
    <location>
        <position position="92"/>
    </location>
    <ligand>
        <name>UDP-N-acetyl-alpha-D-glucosamine</name>
        <dbReference type="ChEBI" id="CHEBI:57705"/>
    </ligand>
</feature>
<comment type="subcellular location">
    <subcellularLocation>
        <location evidence="1 12">Cytoplasm</location>
    </subcellularLocation>
</comment>
<dbReference type="InterPro" id="IPR013792">
    <property type="entry name" value="RNA3'P_cycl/enolpyr_Trfase_a/b"/>
</dbReference>
<evidence type="ECO:0000259" key="13">
    <source>
        <dbReference type="Pfam" id="PF00275"/>
    </source>
</evidence>
<dbReference type="PANTHER" id="PTHR43783">
    <property type="entry name" value="UDP-N-ACETYLGLUCOSAMINE 1-CARBOXYVINYLTRANSFERASE"/>
    <property type="match status" value="1"/>
</dbReference>
<comment type="function">
    <text evidence="12">Cell wall formation. Adds enolpyruvyl to UDP-N-acetylglucosamine.</text>
</comment>
<dbReference type="EC" id="2.5.1.7" evidence="12"/>
<keyword evidence="6 12" id="KW-0133">Cell shape</keyword>
<gene>
    <name evidence="12 14" type="primary">murA</name>
    <name evidence="14" type="ORF">NDR89_11685</name>
</gene>
<evidence type="ECO:0000256" key="4">
    <source>
        <dbReference type="ARBA" id="ARBA00022618"/>
    </source>
</evidence>
<name>A0ABY4VTZ1_9BURK</name>